<dbReference type="EMBL" id="RIAR02000001">
    <property type="protein sequence ID" value="NSL87637.1"/>
    <property type="molecule type" value="Genomic_DNA"/>
</dbReference>
<gene>
    <name evidence="1" type="ORF">ECE50_012390</name>
</gene>
<evidence type="ECO:0000313" key="2">
    <source>
        <dbReference type="Proteomes" id="UP000281028"/>
    </source>
</evidence>
<name>A0A3S1JFW2_9BACT</name>
<keyword evidence="2" id="KW-1185">Reference proteome</keyword>
<proteinExistence type="predicted"/>
<dbReference type="OrthoDB" id="1449049at2"/>
<sequence length="207" mass="22383">MRYLFLLSLFLPVLLHAQTPVPPDVKVATGKKTAPRGSMDINGSLYISGKLFVENMGSADKQAALVGIDSKNRIVKIAPNNGGSNVLPINVISYELKNVNLDWVNDFDTKISGTDYVVTIAAYDLLDPIVVSNNRAMAPIRIETWVDANTKTWHLAADYVGTAPTVNSTWNLFLLVMNKSLAKTLSTITEDFGGNATKTAAQSPTGL</sequence>
<dbReference type="Proteomes" id="UP000281028">
    <property type="component" value="Unassembled WGS sequence"/>
</dbReference>
<protein>
    <submittedName>
        <fullName evidence="1">Uncharacterized protein</fullName>
    </submittedName>
</protein>
<dbReference type="RefSeq" id="WP_127039004.1">
    <property type="nucleotide sequence ID" value="NZ_JAABOK010000019.1"/>
</dbReference>
<reference evidence="1" key="1">
    <citation type="submission" date="2020-05" db="EMBL/GenBank/DDBJ databases">
        <title>Chitinophaga laudate sp. nov., isolated from a tropical peat swamp.</title>
        <authorList>
            <person name="Goh C.B.S."/>
            <person name="Lee M.S."/>
            <person name="Parimannan S."/>
            <person name="Pasbakhsh P."/>
            <person name="Yule C.M."/>
            <person name="Rajandas H."/>
            <person name="Loke S."/>
            <person name="Croft L."/>
            <person name="Tan J.B.L."/>
        </authorList>
    </citation>
    <scope>NUCLEOTIDE SEQUENCE</scope>
    <source>
        <strain evidence="1">Mgbs1</strain>
    </source>
</reference>
<organism evidence="1 2">
    <name type="scientific">Chitinophaga solisilvae</name>
    <dbReference type="NCBI Taxonomy" id="1233460"/>
    <lineage>
        <taxon>Bacteria</taxon>
        <taxon>Pseudomonadati</taxon>
        <taxon>Bacteroidota</taxon>
        <taxon>Chitinophagia</taxon>
        <taxon>Chitinophagales</taxon>
        <taxon>Chitinophagaceae</taxon>
        <taxon>Chitinophaga</taxon>
    </lineage>
</organism>
<dbReference type="AlphaFoldDB" id="A0A3S1JFW2"/>
<evidence type="ECO:0000313" key="1">
    <source>
        <dbReference type="EMBL" id="NSL87637.1"/>
    </source>
</evidence>
<comment type="caution">
    <text evidence="1">The sequence shown here is derived from an EMBL/GenBank/DDBJ whole genome shotgun (WGS) entry which is preliminary data.</text>
</comment>
<accession>A0A3S1JFW2</accession>